<gene>
    <name evidence="3" type="ORF">ACFODZ_12495</name>
</gene>
<feature type="compositionally biased region" description="Basic residues" evidence="1">
    <location>
        <begin position="56"/>
        <end position="70"/>
    </location>
</feature>
<evidence type="ECO:0000256" key="2">
    <source>
        <dbReference type="SAM" id="SignalP"/>
    </source>
</evidence>
<evidence type="ECO:0000313" key="3">
    <source>
        <dbReference type="EMBL" id="MFC3195063.1"/>
    </source>
</evidence>
<evidence type="ECO:0000313" key="4">
    <source>
        <dbReference type="Proteomes" id="UP001595533"/>
    </source>
</evidence>
<comment type="caution">
    <text evidence="3">The sequence shown here is derived from an EMBL/GenBank/DDBJ whole genome shotgun (WGS) entry which is preliminary data.</text>
</comment>
<reference evidence="4" key="1">
    <citation type="journal article" date="2019" name="Int. J. Syst. Evol. Microbiol.">
        <title>The Global Catalogue of Microorganisms (GCM) 10K type strain sequencing project: providing services to taxonomists for standard genome sequencing and annotation.</title>
        <authorList>
            <consortium name="The Broad Institute Genomics Platform"/>
            <consortium name="The Broad Institute Genome Sequencing Center for Infectious Disease"/>
            <person name="Wu L."/>
            <person name="Ma J."/>
        </authorList>
    </citation>
    <scope>NUCLEOTIDE SEQUENCE [LARGE SCALE GENOMIC DNA]</scope>
    <source>
        <strain evidence="4">KCTC 42953</strain>
    </source>
</reference>
<keyword evidence="2" id="KW-0732">Signal</keyword>
<keyword evidence="4" id="KW-1185">Reference proteome</keyword>
<proteinExistence type="predicted"/>
<sequence>MRSIKVYMTLLALLTSLSAFGDRGRDRGHHDSHKPLTQSSRHQHSSRKNGYGQAHHSYKKHHKKKGHQPRHGQGFSGDYRHNPNFDNRRYDHGYSKYPQGYRDYPGYKAKKHYKKWRKNAWKHHKKWYKKQHHFYHYQPYADDWYRYQPLRGLGHYFHRSGYGYGHWHEGMWCPDYHSEAWFRNYYSHYPYRDGWRFGDGDFGIWFSF</sequence>
<feature type="region of interest" description="Disordered" evidence="1">
    <location>
        <begin position="23"/>
        <end position="82"/>
    </location>
</feature>
<dbReference type="Proteomes" id="UP001595533">
    <property type="component" value="Unassembled WGS sequence"/>
</dbReference>
<dbReference type="EMBL" id="JBHRTS010000006">
    <property type="protein sequence ID" value="MFC3195063.1"/>
    <property type="molecule type" value="Genomic_DNA"/>
</dbReference>
<organism evidence="3 4">
    <name type="scientific">Marinicella sediminis</name>
    <dbReference type="NCBI Taxonomy" id="1792834"/>
    <lineage>
        <taxon>Bacteria</taxon>
        <taxon>Pseudomonadati</taxon>
        <taxon>Pseudomonadota</taxon>
        <taxon>Gammaproteobacteria</taxon>
        <taxon>Lysobacterales</taxon>
        <taxon>Marinicellaceae</taxon>
        <taxon>Marinicella</taxon>
    </lineage>
</organism>
<feature type="chain" id="PRO_5045101557" evidence="2">
    <location>
        <begin position="22"/>
        <end position="208"/>
    </location>
</feature>
<evidence type="ECO:0000256" key="1">
    <source>
        <dbReference type="SAM" id="MobiDB-lite"/>
    </source>
</evidence>
<accession>A0ABV7JAC0</accession>
<dbReference type="RefSeq" id="WP_157892887.1">
    <property type="nucleotide sequence ID" value="NZ_JBHRTS010000006.1"/>
</dbReference>
<name>A0ABV7JAC0_9GAMM</name>
<protein>
    <submittedName>
        <fullName evidence="3">Uncharacterized protein</fullName>
    </submittedName>
</protein>
<feature type="signal peptide" evidence="2">
    <location>
        <begin position="1"/>
        <end position="21"/>
    </location>
</feature>